<evidence type="ECO:0000313" key="2">
    <source>
        <dbReference type="Proteomes" id="UP001470230"/>
    </source>
</evidence>
<dbReference type="EMBL" id="JAPFFF010000046">
    <property type="protein sequence ID" value="KAK8840410.1"/>
    <property type="molecule type" value="Genomic_DNA"/>
</dbReference>
<sequence>MPIPNRKYYEFFPDSRKGFSIDIARDAVLDDETDNIFLRPIEMVRNFMISNILLDDNLVPMVGEFGIRRNESGDQ</sequence>
<comment type="caution">
    <text evidence="1">The sequence shown here is derived from an EMBL/GenBank/DDBJ whole genome shotgun (WGS) entry which is preliminary data.</text>
</comment>
<name>A0ABR2H4M4_9EUKA</name>
<proteinExistence type="predicted"/>
<accession>A0ABR2H4M4</accession>
<keyword evidence="2" id="KW-1185">Reference proteome</keyword>
<reference evidence="1 2" key="1">
    <citation type="submission" date="2024-04" db="EMBL/GenBank/DDBJ databases">
        <title>Tritrichomonas musculus Genome.</title>
        <authorList>
            <person name="Alves-Ferreira E."/>
            <person name="Grigg M."/>
            <person name="Lorenzi H."/>
            <person name="Galac M."/>
        </authorList>
    </citation>
    <scope>NUCLEOTIDE SEQUENCE [LARGE SCALE GENOMIC DNA]</scope>
    <source>
        <strain evidence="1 2">EAF2021</strain>
    </source>
</reference>
<protein>
    <submittedName>
        <fullName evidence="1">Uncharacterized protein</fullName>
    </submittedName>
</protein>
<organism evidence="1 2">
    <name type="scientific">Tritrichomonas musculus</name>
    <dbReference type="NCBI Taxonomy" id="1915356"/>
    <lineage>
        <taxon>Eukaryota</taxon>
        <taxon>Metamonada</taxon>
        <taxon>Parabasalia</taxon>
        <taxon>Tritrichomonadida</taxon>
        <taxon>Tritrichomonadidae</taxon>
        <taxon>Tritrichomonas</taxon>
    </lineage>
</organism>
<evidence type="ECO:0000313" key="1">
    <source>
        <dbReference type="EMBL" id="KAK8840410.1"/>
    </source>
</evidence>
<gene>
    <name evidence="1" type="ORF">M9Y10_030809</name>
</gene>
<dbReference type="Proteomes" id="UP001470230">
    <property type="component" value="Unassembled WGS sequence"/>
</dbReference>